<dbReference type="GO" id="GO:0004765">
    <property type="term" value="F:shikimate kinase activity"/>
    <property type="evidence" value="ECO:0007669"/>
    <property type="project" value="UniProtKB-UniRule"/>
</dbReference>
<evidence type="ECO:0000313" key="9">
    <source>
        <dbReference type="Proteomes" id="UP001155182"/>
    </source>
</evidence>
<reference evidence="8" key="1">
    <citation type="submission" date="2022-06" db="EMBL/GenBank/DDBJ databases">
        <title>Solitalea sp. MAHUQ-68 isolated from rhizospheric soil.</title>
        <authorList>
            <person name="Huq M.A."/>
        </authorList>
    </citation>
    <scope>NUCLEOTIDE SEQUENCE</scope>
    <source>
        <strain evidence="8">MAHUQ-68</strain>
    </source>
</reference>
<keyword evidence="2 7" id="KW-0808">Transferase</keyword>
<dbReference type="GO" id="GO:0008652">
    <property type="term" value="P:amino acid biosynthetic process"/>
    <property type="evidence" value="ECO:0007669"/>
    <property type="project" value="UniProtKB-KW"/>
</dbReference>
<keyword evidence="4 7" id="KW-0418">Kinase</keyword>
<evidence type="ECO:0000256" key="3">
    <source>
        <dbReference type="ARBA" id="ARBA00022741"/>
    </source>
</evidence>
<evidence type="ECO:0000256" key="6">
    <source>
        <dbReference type="ARBA" id="ARBA00023141"/>
    </source>
</evidence>
<keyword evidence="3 7" id="KW-0547">Nucleotide-binding</keyword>
<evidence type="ECO:0000256" key="2">
    <source>
        <dbReference type="ARBA" id="ARBA00022679"/>
    </source>
</evidence>
<dbReference type="SUPFAM" id="SSF52540">
    <property type="entry name" value="P-loop containing nucleoside triphosphate hydrolases"/>
    <property type="match status" value="1"/>
</dbReference>
<feature type="binding site" evidence="7">
    <location>
        <position position="56"/>
    </location>
    <ligand>
        <name>substrate</name>
    </ligand>
</feature>
<feature type="binding site" evidence="7">
    <location>
        <position position="117"/>
    </location>
    <ligand>
        <name>ATP</name>
        <dbReference type="ChEBI" id="CHEBI:30616"/>
    </ligand>
</feature>
<feature type="binding site" evidence="7">
    <location>
        <position position="139"/>
    </location>
    <ligand>
        <name>substrate</name>
    </ligand>
</feature>
<dbReference type="InterPro" id="IPR000623">
    <property type="entry name" value="Shikimate_kinase/TSH1"/>
</dbReference>
<comment type="pathway">
    <text evidence="7">Metabolic intermediate biosynthesis; chorismate biosynthesis; chorismate from D-erythrose 4-phosphate and phosphoenolpyruvate: step 5/7.</text>
</comment>
<dbReference type="AlphaFoldDB" id="A0A9X2JDD5"/>
<comment type="similarity">
    <text evidence="7">Belongs to the shikimate kinase family.</text>
</comment>
<feature type="binding site" evidence="7">
    <location>
        <position position="32"/>
    </location>
    <ligand>
        <name>substrate</name>
    </ligand>
</feature>
<dbReference type="GO" id="GO:0000287">
    <property type="term" value="F:magnesium ion binding"/>
    <property type="evidence" value="ECO:0007669"/>
    <property type="project" value="UniProtKB-UniRule"/>
</dbReference>
<keyword evidence="7" id="KW-0460">Magnesium</keyword>
<dbReference type="EC" id="2.7.1.71" evidence="7"/>
<dbReference type="GO" id="GO:0005829">
    <property type="term" value="C:cytosol"/>
    <property type="evidence" value="ECO:0007669"/>
    <property type="project" value="TreeGrafter"/>
</dbReference>
<sequence length="168" mass="19059">MKIFLIGFMGAGKTTFGKRLAKKLDFPFFDLDHLIEDITGGSVADYFAKNGEAQFRDFEKEVLQKHDFPENFVLSTGGGAPCFHDNMEWMNKAGKTIYLQLSPKAIAGRLENAKEERPLIKGLKGDELVQFIEQRLAAREDFYKQAHFIVDGLSVNPDAVIELLTRQW</sequence>
<comment type="catalytic activity">
    <reaction evidence="7">
        <text>shikimate + ATP = 3-phosphoshikimate + ADP + H(+)</text>
        <dbReference type="Rhea" id="RHEA:13121"/>
        <dbReference type="ChEBI" id="CHEBI:15378"/>
        <dbReference type="ChEBI" id="CHEBI:30616"/>
        <dbReference type="ChEBI" id="CHEBI:36208"/>
        <dbReference type="ChEBI" id="CHEBI:145989"/>
        <dbReference type="ChEBI" id="CHEBI:456216"/>
        <dbReference type="EC" id="2.7.1.71"/>
    </reaction>
</comment>
<dbReference type="Pfam" id="PF01202">
    <property type="entry name" value="SKI"/>
    <property type="match status" value="1"/>
</dbReference>
<evidence type="ECO:0000256" key="5">
    <source>
        <dbReference type="ARBA" id="ARBA00022840"/>
    </source>
</evidence>
<dbReference type="PRINTS" id="PR01100">
    <property type="entry name" value="SHIKIMTKNASE"/>
</dbReference>
<evidence type="ECO:0000313" key="8">
    <source>
        <dbReference type="EMBL" id="MCO4294023.1"/>
    </source>
</evidence>
<organism evidence="8 9">
    <name type="scientific">Solitalea agri</name>
    <dbReference type="NCBI Taxonomy" id="2953739"/>
    <lineage>
        <taxon>Bacteria</taxon>
        <taxon>Pseudomonadati</taxon>
        <taxon>Bacteroidota</taxon>
        <taxon>Sphingobacteriia</taxon>
        <taxon>Sphingobacteriales</taxon>
        <taxon>Sphingobacteriaceae</taxon>
        <taxon>Solitalea</taxon>
    </lineage>
</organism>
<dbReference type="GO" id="GO:0009423">
    <property type="term" value="P:chorismate biosynthetic process"/>
    <property type="evidence" value="ECO:0007669"/>
    <property type="project" value="UniProtKB-UniRule"/>
</dbReference>
<feature type="binding site" evidence="7">
    <location>
        <position position="14"/>
    </location>
    <ligand>
        <name>Mg(2+)</name>
        <dbReference type="ChEBI" id="CHEBI:18420"/>
    </ligand>
</feature>
<keyword evidence="7" id="KW-0479">Metal-binding</keyword>
<keyword evidence="1 7" id="KW-0028">Amino-acid biosynthesis</keyword>
<comment type="cofactor">
    <cofactor evidence="7">
        <name>Mg(2+)</name>
        <dbReference type="ChEBI" id="CHEBI:18420"/>
    </cofactor>
    <text evidence="7">Binds 1 Mg(2+) ion per subunit.</text>
</comment>
<evidence type="ECO:0000256" key="1">
    <source>
        <dbReference type="ARBA" id="ARBA00022605"/>
    </source>
</evidence>
<keyword evidence="9" id="KW-1185">Reference proteome</keyword>
<evidence type="ECO:0000256" key="4">
    <source>
        <dbReference type="ARBA" id="ARBA00022777"/>
    </source>
</evidence>
<dbReference type="CDD" id="cd00464">
    <property type="entry name" value="SK"/>
    <property type="match status" value="1"/>
</dbReference>
<proteinExistence type="inferred from homology"/>
<dbReference type="RefSeq" id="WP_252588825.1">
    <property type="nucleotide sequence ID" value="NZ_JAMWYS010000052.1"/>
</dbReference>
<dbReference type="PANTHER" id="PTHR21087:SF16">
    <property type="entry name" value="SHIKIMATE KINASE 1, CHLOROPLASTIC"/>
    <property type="match status" value="1"/>
</dbReference>
<feature type="binding site" evidence="7">
    <location>
        <position position="78"/>
    </location>
    <ligand>
        <name>substrate</name>
    </ligand>
</feature>
<dbReference type="NCBIfam" id="NF010555">
    <property type="entry name" value="PRK13949.1"/>
    <property type="match status" value="1"/>
</dbReference>
<comment type="caution">
    <text evidence="7">Lacks conserved residue(s) required for the propagation of feature annotation.</text>
</comment>
<dbReference type="GO" id="GO:0005524">
    <property type="term" value="F:ATP binding"/>
    <property type="evidence" value="ECO:0007669"/>
    <property type="project" value="UniProtKB-UniRule"/>
</dbReference>
<comment type="subunit">
    <text evidence="7">Monomer.</text>
</comment>
<gene>
    <name evidence="7" type="primary">aroK</name>
    <name evidence="8" type="ORF">NF867_14245</name>
</gene>
<comment type="subcellular location">
    <subcellularLocation>
        <location evidence="7">Cytoplasm</location>
    </subcellularLocation>
</comment>
<dbReference type="GO" id="GO:0009073">
    <property type="term" value="P:aromatic amino acid family biosynthetic process"/>
    <property type="evidence" value="ECO:0007669"/>
    <property type="project" value="UniProtKB-KW"/>
</dbReference>
<dbReference type="Gene3D" id="3.40.50.300">
    <property type="entry name" value="P-loop containing nucleotide triphosphate hydrolases"/>
    <property type="match status" value="1"/>
</dbReference>
<dbReference type="PANTHER" id="PTHR21087">
    <property type="entry name" value="SHIKIMATE KINASE"/>
    <property type="match status" value="1"/>
</dbReference>
<dbReference type="InterPro" id="IPR031322">
    <property type="entry name" value="Shikimate/glucono_kinase"/>
</dbReference>
<accession>A0A9X2JDD5</accession>
<comment type="caution">
    <text evidence="8">The sequence shown here is derived from an EMBL/GenBank/DDBJ whole genome shotgun (WGS) entry which is preliminary data.</text>
</comment>
<protein>
    <recommendedName>
        <fullName evidence="7">Shikimate kinase</fullName>
        <shortName evidence="7">SK</shortName>
        <ecNumber evidence="7">2.7.1.71</ecNumber>
    </recommendedName>
</protein>
<name>A0A9X2JDD5_9SPHI</name>
<keyword evidence="5 7" id="KW-0067">ATP-binding</keyword>
<dbReference type="HAMAP" id="MF_00109">
    <property type="entry name" value="Shikimate_kinase"/>
    <property type="match status" value="1"/>
</dbReference>
<feature type="binding site" evidence="7">
    <location>
        <begin position="10"/>
        <end position="15"/>
    </location>
    <ligand>
        <name>ATP</name>
        <dbReference type="ChEBI" id="CHEBI:30616"/>
    </ligand>
</feature>
<comment type="function">
    <text evidence="7">Catalyzes the specific phosphorylation of the 3-hydroxyl group of shikimic acid using ATP as a cosubstrate.</text>
</comment>
<keyword evidence="6 7" id="KW-0057">Aromatic amino acid biosynthesis</keyword>
<dbReference type="EMBL" id="JAMWYS010000052">
    <property type="protein sequence ID" value="MCO4294023.1"/>
    <property type="molecule type" value="Genomic_DNA"/>
</dbReference>
<evidence type="ECO:0000256" key="7">
    <source>
        <dbReference type="HAMAP-Rule" id="MF_00109"/>
    </source>
</evidence>
<keyword evidence="7" id="KW-0963">Cytoplasm</keyword>
<dbReference type="Proteomes" id="UP001155182">
    <property type="component" value="Unassembled WGS sequence"/>
</dbReference>
<dbReference type="InterPro" id="IPR027417">
    <property type="entry name" value="P-loop_NTPase"/>
</dbReference>